<organism evidence="2 3">
    <name type="scientific">Limosilactobacillus panis DSM 6035</name>
    <dbReference type="NCBI Taxonomy" id="1423782"/>
    <lineage>
        <taxon>Bacteria</taxon>
        <taxon>Bacillati</taxon>
        <taxon>Bacillota</taxon>
        <taxon>Bacilli</taxon>
        <taxon>Lactobacillales</taxon>
        <taxon>Lactobacillaceae</taxon>
        <taxon>Limosilactobacillus</taxon>
    </lineage>
</organism>
<gene>
    <name evidence="2" type="ORF">FD32_GL000803</name>
</gene>
<reference evidence="2 3" key="1">
    <citation type="journal article" date="2015" name="Genome Announc.">
        <title>Expanding the biotechnology potential of lactobacilli through comparative genomics of 213 strains and associated genera.</title>
        <authorList>
            <person name="Sun Z."/>
            <person name="Harris H.M."/>
            <person name="McCann A."/>
            <person name="Guo C."/>
            <person name="Argimon S."/>
            <person name="Zhang W."/>
            <person name="Yang X."/>
            <person name="Jeffery I.B."/>
            <person name="Cooney J.C."/>
            <person name="Kagawa T.F."/>
            <person name="Liu W."/>
            <person name="Song Y."/>
            <person name="Salvetti E."/>
            <person name="Wrobel A."/>
            <person name="Rasinkangas P."/>
            <person name="Parkhill J."/>
            <person name="Rea M.C."/>
            <person name="O'Sullivan O."/>
            <person name="Ritari J."/>
            <person name="Douillard F.P."/>
            <person name="Paul Ross R."/>
            <person name="Yang R."/>
            <person name="Briner A.E."/>
            <person name="Felis G.E."/>
            <person name="de Vos W.M."/>
            <person name="Barrangou R."/>
            <person name="Klaenhammer T.R."/>
            <person name="Caufield P.W."/>
            <person name="Cui Y."/>
            <person name="Zhang H."/>
            <person name="O'Toole P.W."/>
        </authorList>
    </citation>
    <scope>NUCLEOTIDE SEQUENCE [LARGE SCALE GENOMIC DNA]</scope>
    <source>
        <strain evidence="2 3">DSM 6035</strain>
    </source>
</reference>
<feature type="transmembrane region" description="Helical" evidence="1">
    <location>
        <begin position="88"/>
        <end position="110"/>
    </location>
</feature>
<keyword evidence="1" id="KW-1133">Transmembrane helix</keyword>
<dbReference type="RefSeq" id="WP_047767113.1">
    <property type="nucleotide sequence ID" value="NZ_AZGM01000125.1"/>
</dbReference>
<accession>A0A0R1XDA2</accession>
<keyword evidence="3" id="KW-1185">Reference proteome</keyword>
<dbReference type="EMBL" id="AZGM01000125">
    <property type="protein sequence ID" value="KRM25398.1"/>
    <property type="molecule type" value="Genomic_DNA"/>
</dbReference>
<comment type="caution">
    <text evidence="2">The sequence shown here is derived from an EMBL/GenBank/DDBJ whole genome shotgun (WGS) entry which is preliminary data.</text>
</comment>
<dbReference type="PATRIC" id="fig|1423782.4.peg.831"/>
<name>A0A0R1XDA2_9LACO</name>
<dbReference type="OrthoDB" id="2327868at2"/>
<dbReference type="AlphaFoldDB" id="A0A0R1XDA2"/>
<evidence type="ECO:0000313" key="2">
    <source>
        <dbReference type="EMBL" id="KRM25398.1"/>
    </source>
</evidence>
<keyword evidence="1" id="KW-0812">Transmembrane</keyword>
<feature type="transmembrane region" description="Helical" evidence="1">
    <location>
        <begin position="6"/>
        <end position="22"/>
    </location>
</feature>
<evidence type="ECO:0000313" key="3">
    <source>
        <dbReference type="Proteomes" id="UP000051412"/>
    </source>
</evidence>
<dbReference type="Proteomes" id="UP000051412">
    <property type="component" value="Unassembled WGS sequence"/>
</dbReference>
<keyword evidence="1" id="KW-0472">Membrane</keyword>
<evidence type="ECO:0000256" key="1">
    <source>
        <dbReference type="SAM" id="Phobius"/>
    </source>
</evidence>
<dbReference type="STRING" id="1423782.FD32_GL000803"/>
<sequence>MLKLFWEFIVLILLFANIFGNHSKKEKHVSDWLGIARITFFILLTLAVIQFIVVFPAHIVWHIIWLLYLVAVYILMENTFRLKRETFGNPLQVFVVTTALVITLIIIIALF</sequence>
<feature type="transmembrane region" description="Helical" evidence="1">
    <location>
        <begin position="59"/>
        <end position="76"/>
    </location>
</feature>
<feature type="transmembrane region" description="Helical" evidence="1">
    <location>
        <begin position="34"/>
        <end position="53"/>
    </location>
</feature>
<protein>
    <submittedName>
        <fullName evidence="2">Uncharacterized protein</fullName>
    </submittedName>
</protein>
<proteinExistence type="predicted"/>